<evidence type="ECO:0000313" key="1">
    <source>
        <dbReference type="EMBL" id="SNS24034.1"/>
    </source>
</evidence>
<sequence length="76" mass="8567">MDNNNLGLCPYCQSDQIIRLEGGMKDGYLRSGVAVSIFKTVEFVRLICLQCGSVREWVANQKDLDLLREKYGPARA</sequence>
<dbReference type="AlphaFoldDB" id="A0A239CWX0"/>
<dbReference type="Proteomes" id="UP000198415">
    <property type="component" value="Unassembled WGS sequence"/>
</dbReference>
<evidence type="ECO:0000313" key="2">
    <source>
        <dbReference type="Proteomes" id="UP000198415"/>
    </source>
</evidence>
<dbReference type="OrthoDB" id="1551269at2"/>
<dbReference type="EMBL" id="FZNR01000012">
    <property type="protein sequence ID" value="SNS24034.1"/>
    <property type="molecule type" value="Genomic_DNA"/>
</dbReference>
<reference evidence="1 2" key="1">
    <citation type="submission" date="2017-06" db="EMBL/GenBank/DDBJ databases">
        <authorList>
            <person name="Kim H.J."/>
            <person name="Triplett B.A."/>
        </authorList>
    </citation>
    <scope>NUCLEOTIDE SEQUENCE [LARGE SCALE GENOMIC DNA]</scope>
    <source>
        <strain evidence="1 2">DSM 43151</strain>
    </source>
</reference>
<organism evidence="1 2">
    <name type="scientific">Actinoplanes regularis</name>
    <dbReference type="NCBI Taxonomy" id="52697"/>
    <lineage>
        <taxon>Bacteria</taxon>
        <taxon>Bacillati</taxon>
        <taxon>Actinomycetota</taxon>
        <taxon>Actinomycetes</taxon>
        <taxon>Micromonosporales</taxon>
        <taxon>Micromonosporaceae</taxon>
        <taxon>Actinoplanes</taxon>
    </lineage>
</organism>
<dbReference type="RefSeq" id="WP_089296325.1">
    <property type="nucleotide sequence ID" value="NZ_BOMU01000064.1"/>
</dbReference>
<accession>A0A239CWX0</accession>
<keyword evidence="2" id="KW-1185">Reference proteome</keyword>
<proteinExistence type="predicted"/>
<protein>
    <submittedName>
        <fullName evidence="1">Uncharacterized protein</fullName>
    </submittedName>
</protein>
<name>A0A239CWX0_9ACTN</name>
<gene>
    <name evidence="1" type="ORF">SAMN06264365_112110</name>
</gene>